<accession>A0ABR8GWD1</accession>
<evidence type="ECO:0000313" key="2">
    <source>
        <dbReference type="Proteomes" id="UP000660380"/>
    </source>
</evidence>
<proteinExistence type="predicted"/>
<organism evidence="1 2">
    <name type="scientific">Scytonema hofmannii FACHB-248</name>
    <dbReference type="NCBI Taxonomy" id="1842502"/>
    <lineage>
        <taxon>Bacteria</taxon>
        <taxon>Bacillati</taxon>
        <taxon>Cyanobacteriota</taxon>
        <taxon>Cyanophyceae</taxon>
        <taxon>Nostocales</taxon>
        <taxon>Scytonemataceae</taxon>
        <taxon>Scytonema</taxon>
    </lineage>
</organism>
<reference evidence="1 2" key="1">
    <citation type="journal article" date="2020" name="ISME J.">
        <title>Comparative genomics reveals insights into cyanobacterial evolution and habitat adaptation.</title>
        <authorList>
            <person name="Chen M.Y."/>
            <person name="Teng W.K."/>
            <person name="Zhao L."/>
            <person name="Hu C.X."/>
            <person name="Zhou Y.K."/>
            <person name="Han B.P."/>
            <person name="Song L.R."/>
            <person name="Shu W.S."/>
        </authorList>
    </citation>
    <scope>NUCLEOTIDE SEQUENCE [LARGE SCALE GENOMIC DNA]</scope>
    <source>
        <strain evidence="1 2">FACHB-248</strain>
    </source>
</reference>
<gene>
    <name evidence="1" type="ORF">H6G81_23280</name>
</gene>
<dbReference type="EMBL" id="JACJTA010000061">
    <property type="protein sequence ID" value="MBD2607370.1"/>
    <property type="molecule type" value="Genomic_DNA"/>
</dbReference>
<name>A0ABR8GWD1_9CYAN</name>
<keyword evidence="2" id="KW-1185">Reference proteome</keyword>
<sequence length="218" mass="25556">MKNTEFKFDPMMTVWEFGYWKKGWNEPDSDQHWEGAGSFEPWSIEKALDRAIELGFLDSSDREKVRLTCLTDGEYMFGSEETSGWMIEQYEDFTCTSPYPYEPVWMMVKVPGGNIYYCNSQATVCPTLSSLEVEKLNDSDRIIRSNLTLPEILNIILTESEKNPKYQDVWLQCLYAATAEDSYIYRSESNKWIQICRQFTAEEEAEFMSKKDNKLFDI</sequence>
<comment type="caution">
    <text evidence="1">The sequence shown here is derived from an EMBL/GenBank/DDBJ whole genome shotgun (WGS) entry which is preliminary data.</text>
</comment>
<protein>
    <submittedName>
        <fullName evidence="1">Uncharacterized protein</fullName>
    </submittedName>
</protein>
<dbReference type="Proteomes" id="UP000660380">
    <property type="component" value="Unassembled WGS sequence"/>
</dbReference>
<evidence type="ECO:0000313" key="1">
    <source>
        <dbReference type="EMBL" id="MBD2607370.1"/>
    </source>
</evidence>
<dbReference type="RefSeq" id="WP_029631584.1">
    <property type="nucleotide sequence ID" value="NZ_JACJTA010000061.1"/>
</dbReference>